<evidence type="ECO:0000313" key="12">
    <source>
        <dbReference type="Proteomes" id="UP000054350"/>
    </source>
</evidence>
<dbReference type="Gene3D" id="3.90.1530.10">
    <property type="entry name" value="Conserved hypothetical protein from pyrococcus furiosus pfu- 392566-001, ParB domain"/>
    <property type="match status" value="1"/>
</dbReference>
<dbReference type="GO" id="GO:0032542">
    <property type="term" value="F:sulfiredoxin activity"/>
    <property type="evidence" value="ECO:0007669"/>
    <property type="project" value="InterPro"/>
</dbReference>
<gene>
    <name evidence="11" type="ORF">AMAG_09132</name>
</gene>
<keyword evidence="5" id="KW-0049">Antioxidant</keyword>
<keyword evidence="4" id="KW-0067">ATP-binding</keyword>
<dbReference type="CDD" id="cd16395">
    <property type="entry name" value="Srx"/>
    <property type="match status" value="1"/>
</dbReference>
<evidence type="ECO:0000256" key="3">
    <source>
        <dbReference type="ARBA" id="ARBA00022741"/>
    </source>
</evidence>
<dbReference type="Proteomes" id="UP000054350">
    <property type="component" value="Unassembled WGS sequence"/>
</dbReference>
<dbReference type="GO" id="GO:0034599">
    <property type="term" value="P:cellular response to oxidative stress"/>
    <property type="evidence" value="ECO:0007669"/>
    <property type="project" value="TreeGrafter"/>
</dbReference>
<feature type="region of interest" description="Disordered" evidence="9">
    <location>
        <begin position="38"/>
        <end position="71"/>
    </location>
</feature>
<evidence type="ECO:0000256" key="7">
    <source>
        <dbReference type="ARBA" id="ARBA00023157"/>
    </source>
</evidence>
<dbReference type="AlphaFoldDB" id="A0A0L0SNW6"/>
<evidence type="ECO:0000256" key="1">
    <source>
        <dbReference type="ARBA" id="ARBA00009609"/>
    </source>
</evidence>
<dbReference type="InterPro" id="IPR016692">
    <property type="entry name" value="Sulfiredoxin"/>
</dbReference>
<keyword evidence="3" id="KW-0547">Nucleotide-binding</keyword>
<keyword evidence="6" id="KW-0560">Oxidoreductase</keyword>
<reference evidence="11 12" key="1">
    <citation type="submission" date="2009-11" db="EMBL/GenBank/DDBJ databases">
        <title>Annotation of Allomyces macrogynus ATCC 38327.</title>
        <authorList>
            <consortium name="The Broad Institute Genome Sequencing Platform"/>
            <person name="Russ C."/>
            <person name="Cuomo C."/>
            <person name="Burger G."/>
            <person name="Gray M.W."/>
            <person name="Holland P.W.H."/>
            <person name="King N."/>
            <person name="Lang F.B.F."/>
            <person name="Roger A.J."/>
            <person name="Ruiz-Trillo I."/>
            <person name="Young S.K."/>
            <person name="Zeng Q."/>
            <person name="Gargeya S."/>
            <person name="Fitzgerald M."/>
            <person name="Haas B."/>
            <person name="Abouelleil A."/>
            <person name="Alvarado L."/>
            <person name="Arachchi H.M."/>
            <person name="Berlin A."/>
            <person name="Chapman S.B."/>
            <person name="Gearin G."/>
            <person name="Goldberg J."/>
            <person name="Griggs A."/>
            <person name="Gujja S."/>
            <person name="Hansen M."/>
            <person name="Heiman D."/>
            <person name="Howarth C."/>
            <person name="Larimer J."/>
            <person name="Lui A."/>
            <person name="MacDonald P.J.P."/>
            <person name="McCowen C."/>
            <person name="Montmayeur A."/>
            <person name="Murphy C."/>
            <person name="Neiman D."/>
            <person name="Pearson M."/>
            <person name="Priest M."/>
            <person name="Roberts A."/>
            <person name="Saif S."/>
            <person name="Shea T."/>
            <person name="Sisk P."/>
            <person name="Stolte C."/>
            <person name="Sykes S."/>
            <person name="Wortman J."/>
            <person name="Nusbaum C."/>
            <person name="Birren B."/>
        </authorList>
    </citation>
    <scope>NUCLEOTIDE SEQUENCE [LARGE SCALE GENOMIC DNA]</scope>
    <source>
        <strain evidence="11 12">ATCC 38327</strain>
    </source>
</reference>
<name>A0A0L0SNW6_ALLM3</name>
<evidence type="ECO:0000256" key="8">
    <source>
        <dbReference type="ARBA" id="ARBA00047514"/>
    </source>
</evidence>
<protein>
    <recommendedName>
        <fullName evidence="2">sulfiredoxin</fullName>
        <ecNumber evidence="2">1.8.98.2</ecNumber>
    </recommendedName>
</protein>
<keyword evidence="7" id="KW-1015">Disulfide bond</keyword>
<dbReference type="SUPFAM" id="SSF110849">
    <property type="entry name" value="ParB/Sulfiredoxin"/>
    <property type="match status" value="1"/>
</dbReference>
<evidence type="ECO:0000256" key="6">
    <source>
        <dbReference type="ARBA" id="ARBA00023002"/>
    </source>
</evidence>
<reference evidence="12" key="2">
    <citation type="submission" date="2009-11" db="EMBL/GenBank/DDBJ databases">
        <title>The Genome Sequence of Allomyces macrogynus strain ATCC 38327.</title>
        <authorList>
            <consortium name="The Broad Institute Genome Sequencing Platform"/>
            <person name="Russ C."/>
            <person name="Cuomo C."/>
            <person name="Shea T."/>
            <person name="Young S.K."/>
            <person name="Zeng Q."/>
            <person name="Koehrsen M."/>
            <person name="Haas B."/>
            <person name="Borodovsky M."/>
            <person name="Guigo R."/>
            <person name="Alvarado L."/>
            <person name="Berlin A."/>
            <person name="Borenstein D."/>
            <person name="Chen Z."/>
            <person name="Engels R."/>
            <person name="Freedman E."/>
            <person name="Gellesch M."/>
            <person name="Goldberg J."/>
            <person name="Griggs A."/>
            <person name="Gujja S."/>
            <person name="Heiman D."/>
            <person name="Hepburn T."/>
            <person name="Howarth C."/>
            <person name="Jen D."/>
            <person name="Larson L."/>
            <person name="Lewis B."/>
            <person name="Mehta T."/>
            <person name="Park D."/>
            <person name="Pearson M."/>
            <person name="Roberts A."/>
            <person name="Saif S."/>
            <person name="Shenoy N."/>
            <person name="Sisk P."/>
            <person name="Stolte C."/>
            <person name="Sykes S."/>
            <person name="Walk T."/>
            <person name="White J."/>
            <person name="Yandava C."/>
            <person name="Burger G."/>
            <person name="Gray M.W."/>
            <person name="Holland P.W.H."/>
            <person name="King N."/>
            <person name="Lang F.B.F."/>
            <person name="Roger A.J."/>
            <person name="Ruiz-Trillo I."/>
            <person name="Lander E."/>
            <person name="Nusbaum C."/>
        </authorList>
    </citation>
    <scope>NUCLEOTIDE SEQUENCE [LARGE SCALE GENOMIC DNA]</scope>
    <source>
        <strain evidence="12">ATCC 38327</strain>
    </source>
</reference>
<dbReference type="PANTHER" id="PTHR21348:SF2">
    <property type="entry name" value="SULFIREDOXIN-1"/>
    <property type="match status" value="1"/>
</dbReference>
<evidence type="ECO:0000256" key="5">
    <source>
        <dbReference type="ARBA" id="ARBA00022862"/>
    </source>
</evidence>
<dbReference type="OrthoDB" id="10023328at2759"/>
<proteinExistence type="inferred from homology"/>
<evidence type="ECO:0000256" key="4">
    <source>
        <dbReference type="ARBA" id="ARBA00022840"/>
    </source>
</evidence>
<dbReference type="eggNOG" id="KOG3388">
    <property type="taxonomic scope" value="Eukaryota"/>
</dbReference>
<dbReference type="InterPro" id="IPR036086">
    <property type="entry name" value="ParB/Sulfiredoxin_sf"/>
</dbReference>
<evidence type="ECO:0000256" key="9">
    <source>
        <dbReference type="SAM" id="MobiDB-lite"/>
    </source>
</evidence>
<dbReference type="PANTHER" id="PTHR21348">
    <property type="match status" value="1"/>
</dbReference>
<dbReference type="Pfam" id="PF02195">
    <property type="entry name" value="ParB_N"/>
    <property type="match status" value="1"/>
</dbReference>
<dbReference type="EC" id="1.8.98.2" evidence="2"/>
<accession>A0A0L0SNW6</accession>
<keyword evidence="12" id="KW-1185">Reference proteome</keyword>
<evidence type="ECO:0000313" key="11">
    <source>
        <dbReference type="EMBL" id="KNE64074.1"/>
    </source>
</evidence>
<organism evidence="11 12">
    <name type="scientific">Allomyces macrogynus (strain ATCC 38327)</name>
    <name type="common">Allomyces javanicus var. macrogynus</name>
    <dbReference type="NCBI Taxonomy" id="578462"/>
    <lineage>
        <taxon>Eukaryota</taxon>
        <taxon>Fungi</taxon>
        <taxon>Fungi incertae sedis</taxon>
        <taxon>Blastocladiomycota</taxon>
        <taxon>Blastocladiomycetes</taxon>
        <taxon>Blastocladiales</taxon>
        <taxon>Blastocladiaceae</taxon>
        <taxon>Allomyces</taxon>
    </lineage>
</organism>
<dbReference type="VEuPathDB" id="FungiDB:AMAG_09132"/>
<feature type="domain" description="ParB-like N-terminal" evidence="10">
    <location>
        <begin position="100"/>
        <end position="188"/>
    </location>
</feature>
<comment type="similarity">
    <text evidence="1">Belongs to the sulfiredoxin family.</text>
</comment>
<dbReference type="GO" id="GO:0005737">
    <property type="term" value="C:cytoplasm"/>
    <property type="evidence" value="ECO:0007669"/>
    <property type="project" value="TreeGrafter"/>
</dbReference>
<dbReference type="STRING" id="578462.A0A0L0SNW6"/>
<dbReference type="EMBL" id="GG745343">
    <property type="protein sequence ID" value="KNE64074.1"/>
    <property type="molecule type" value="Genomic_DNA"/>
</dbReference>
<dbReference type="InterPro" id="IPR003115">
    <property type="entry name" value="ParB_N"/>
</dbReference>
<evidence type="ECO:0000259" key="10">
    <source>
        <dbReference type="Pfam" id="PF02195"/>
    </source>
</evidence>
<comment type="catalytic activity">
    <reaction evidence="8">
        <text>S-hydroxy-S-oxy-L-cysteinyl-[peroxiredoxin] + [protein]-dithiol + ATP = S-hydroxy-L-cysteinyl-[peroxiredoxin] + [protein]-disulfide + ADP + phosphate</text>
        <dbReference type="Rhea" id="RHEA:17545"/>
        <dbReference type="Rhea" id="RHEA-COMP:10593"/>
        <dbReference type="Rhea" id="RHEA-COMP:10594"/>
        <dbReference type="Rhea" id="RHEA-COMP:13681"/>
        <dbReference type="Rhea" id="RHEA-COMP:17976"/>
        <dbReference type="ChEBI" id="CHEBI:29950"/>
        <dbReference type="ChEBI" id="CHEBI:30616"/>
        <dbReference type="ChEBI" id="CHEBI:43474"/>
        <dbReference type="ChEBI" id="CHEBI:50058"/>
        <dbReference type="ChEBI" id="CHEBI:61973"/>
        <dbReference type="ChEBI" id="CHEBI:61974"/>
        <dbReference type="ChEBI" id="CHEBI:456216"/>
        <dbReference type="EC" id="1.8.98.2"/>
    </reaction>
</comment>
<sequence>MPLHRLLSTAARLSTPRTIATTTRSAVHHTTPVLIRRTITPMSTTSSAPADAPSTFSTVPHDAPAPPAPAAAIASVPSADALAADPDDDLSKSMFTSSTDVYEIPISVIARPIPSVLDPAKVDRFCTLLEDGTDMTPIEVMYLEKTHPVTGESLNYYFAMGGCHRWAAHTRLGRDTIRARIIPVTEDTVRGYLGASLKLKLE</sequence>
<evidence type="ECO:0000256" key="2">
    <source>
        <dbReference type="ARBA" id="ARBA00013055"/>
    </source>
</evidence>
<feature type="compositionally biased region" description="Low complexity" evidence="9">
    <location>
        <begin position="40"/>
        <end position="58"/>
    </location>
</feature>